<dbReference type="InterPro" id="IPR037187">
    <property type="entry name" value="DnaK_N"/>
</dbReference>
<dbReference type="InterPro" id="IPR000962">
    <property type="entry name" value="Znf_DskA_TraR"/>
</dbReference>
<evidence type="ECO:0000256" key="1">
    <source>
        <dbReference type="ARBA" id="ARBA00022723"/>
    </source>
</evidence>
<evidence type="ECO:0000256" key="2">
    <source>
        <dbReference type="ARBA" id="ARBA00022771"/>
    </source>
</evidence>
<dbReference type="RefSeq" id="WP_317626929.1">
    <property type="nucleotide sequence ID" value="NZ_JANFFA010000004.1"/>
</dbReference>
<feature type="coiled-coil region" evidence="5">
    <location>
        <begin position="8"/>
        <end position="35"/>
    </location>
</feature>
<evidence type="ECO:0000256" key="3">
    <source>
        <dbReference type="ARBA" id="ARBA00022833"/>
    </source>
</evidence>
<evidence type="ECO:0000259" key="7">
    <source>
        <dbReference type="Pfam" id="PF21173"/>
    </source>
</evidence>
<dbReference type="AlphaFoldDB" id="A0AAJ1UFI6"/>
<organism evidence="8 9">
    <name type="scientific">Rhodalgimonas zhirmunskyi</name>
    <dbReference type="NCBI Taxonomy" id="2964767"/>
    <lineage>
        <taxon>Bacteria</taxon>
        <taxon>Pseudomonadati</taxon>
        <taxon>Pseudomonadota</taxon>
        <taxon>Alphaproteobacteria</taxon>
        <taxon>Rhodobacterales</taxon>
        <taxon>Roseobacteraceae</taxon>
        <taxon>Rhodalgimonas</taxon>
    </lineage>
</organism>
<evidence type="ECO:0000256" key="5">
    <source>
        <dbReference type="SAM" id="Coils"/>
    </source>
</evidence>
<dbReference type="SUPFAM" id="SSF57716">
    <property type="entry name" value="Glucocorticoid receptor-like (DNA-binding domain)"/>
    <property type="match status" value="1"/>
</dbReference>
<dbReference type="GO" id="GO:0008270">
    <property type="term" value="F:zinc ion binding"/>
    <property type="evidence" value="ECO:0007669"/>
    <property type="project" value="UniProtKB-KW"/>
</dbReference>
<proteinExistence type="predicted"/>
<dbReference type="PANTHER" id="PTHR33823:SF4">
    <property type="entry name" value="GENERAL STRESS PROTEIN 16O"/>
    <property type="match status" value="1"/>
</dbReference>
<keyword evidence="5" id="KW-0175">Coiled coil</keyword>
<keyword evidence="2" id="KW-0863">Zinc-finger</keyword>
<dbReference type="InterPro" id="IPR048487">
    <property type="entry name" value="DksA-like_N"/>
</dbReference>
<evidence type="ECO:0000313" key="9">
    <source>
        <dbReference type="Proteomes" id="UP001227162"/>
    </source>
</evidence>
<evidence type="ECO:0000313" key="8">
    <source>
        <dbReference type="EMBL" id="MDQ2095306.1"/>
    </source>
</evidence>
<keyword evidence="3" id="KW-0862">Zinc</keyword>
<dbReference type="PROSITE" id="PS51128">
    <property type="entry name" value="ZF_DKSA_2"/>
    <property type="match status" value="1"/>
</dbReference>
<comment type="caution">
    <text evidence="8">The sequence shown here is derived from an EMBL/GenBank/DDBJ whole genome shotgun (WGS) entry which is preliminary data.</text>
</comment>
<dbReference type="SUPFAM" id="SSF109635">
    <property type="entry name" value="DnaK suppressor protein DksA, alpha-hairpin domain"/>
    <property type="match status" value="1"/>
</dbReference>
<name>A0AAJ1UFI6_9RHOB</name>
<gene>
    <name evidence="8" type="ORF">NOI20_14400</name>
</gene>
<evidence type="ECO:0000259" key="6">
    <source>
        <dbReference type="Pfam" id="PF01258"/>
    </source>
</evidence>
<dbReference type="Gene3D" id="1.20.120.910">
    <property type="entry name" value="DksA, coiled-coil domain"/>
    <property type="match status" value="1"/>
</dbReference>
<sequence>MVATQKYKTMLEERLKELDARLHELDEELDAHQSKDWEEMATEREQDEVFEGLGHAGEEEIVRIKAALDRMEQGEYGFCVKCGTEISEARLDVVPATPFCQDCAAKV</sequence>
<reference evidence="8" key="1">
    <citation type="submission" date="2022-07" db="EMBL/GenBank/DDBJ databases">
        <authorList>
            <person name="Otstavnykh N."/>
            <person name="Isaeva M."/>
            <person name="Bystritskaya E."/>
        </authorList>
    </citation>
    <scope>NUCLEOTIDE SEQUENCE</scope>
    <source>
        <strain evidence="8">10Alg 79</strain>
    </source>
</reference>
<keyword evidence="1" id="KW-0479">Metal-binding</keyword>
<feature type="domain" description="DnaK suppressor protein-like N-terminal" evidence="7">
    <location>
        <begin position="7"/>
        <end position="71"/>
    </location>
</feature>
<reference evidence="8" key="2">
    <citation type="submission" date="2023-04" db="EMBL/GenBank/DDBJ databases">
        <title>'Rhodoalgimonas zhirmunskyi' gen. nov., isolated from a red alga.</title>
        <authorList>
            <person name="Nedashkovskaya O.I."/>
            <person name="Otstavnykh N.Y."/>
            <person name="Bystritskaya E.P."/>
            <person name="Balabanova L.A."/>
            <person name="Isaeva M.P."/>
        </authorList>
    </citation>
    <scope>NUCLEOTIDE SEQUENCE</scope>
    <source>
        <strain evidence="8">10Alg 79</strain>
    </source>
</reference>
<protein>
    <submittedName>
        <fullName evidence="8">TraR/DksA C4-type zinc finger protein</fullName>
    </submittedName>
</protein>
<dbReference type="PANTHER" id="PTHR33823">
    <property type="entry name" value="RNA POLYMERASE-BINDING TRANSCRIPTION FACTOR DKSA-RELATED"/>
    <property type="match status" value="1"/>
</dbReference>
<dbReference type="Pfam" id="PF21173">
    <property type="entry name" value="DksA-like_N"/>
    <property type="match status" value="1"/>
</dbReference>
<feature type="domain" description="Zinc finger DksA/TraR C4-type" evidence="6">
    <location>
        <begin position="74"/>
        <end position="106"/>
    </location>
</feature>
<dbReference type="Proteomes" id="UP001227162">
    <property type="component" value="Unassembled WGS sequence"/>
</dbReference>
<dbReference type="EMBL" id="JANFFA010000004">
    <property type="protein sequence ID" value="MDQ2095306.1"/>
    <property type="molecule type" value="Genomic_DNA"/>
</dbReference>
<keyword evidence="9" id="KW-1185">Reference proteome</keyword>
<dbReference type="Pfam" id="PF01258">
    <property type="entry name" value="zf-dskA_traR"/>
    <property type="match status" value="1"/>
</dbReference>
<feature type="zinc finger region" description="dksA C4-type" evidence="4">
    <location>
        <begin position="79"/>
        <end position="103"/>
    </location>
</feature>
<evidence type="ECO:0000256" key="4">
    <source>
        <dbReference type="PROSITE-ProRule" id="PRU00510"/>
    </source>
</evidence>
<accession>A0AAJ1UFI6</accession>